<dbReference type="RefSeq" id="WP_203947558.1">
    <property type="nucleotide sequence ID" value="NZ_BOOR01000051.1"/>
</dbReference>
<dbReference type="GO" id="GO:0022857">
    <property type="term" value="F:transmembrane transporter activity"/>
    <property type="evidence" value="ECO:0007669"/>
    <property type="project" value="InterPro"/>
</dbReference>
<dbReference type="EMBL" id="BOOR01000051">
    <property type="protein sequence ID" value="GII57438.1"/>
    <property type="molecule type" value="Genomic_DNA"/>
</dbReference>
<reference evidence="8" key="1">
    <citation type="submission" date="2021-01" db="EMBL/GenBank/DDBJ databases">
        <title>Whole genome shotgun sequence of Planotetraspora thailandica NBRC 104271.</title>
        <authorList>
            <person name="Komaki H."/>
            <person name="Tamura T."/>
        </authorList>
    </citation>
    <scope>NUCLEOTIDE SEQUENCE</scope>
    <source>
        <strain evidence="8">NBRC 104271</strain>
    </source>
</reference>
<feature type="transmembrane region" description="Helical" evidence="7">
    <location>
        <begin position="485"/>
        <end position="504"/>
    </location>
</feature>
<feature type="transmembrane region" description="Helical" evidence="7">
    <location>
        <begin position="221"/>
        <end position="242"/>
    </location>
</feature>
<evidence type="ECO:0000313" key="9">
    <source>
        <dbReference type="Proteomes" id="UP000605992"/>
    </source>
</evidence>
<proteinExistence type="predicted"/>
<accession>A0A8J3XZC5</accession>
<feature type="transmembrane region" description="Helical" evidence="7">
    <location>
        <begin position="146"/>
        <end position="167"/>
    </location>
</feature>
<feature type="transmembrane region" description="Helical" evidence="7">
    <location>
        <begin position="262"/>
        <end position="282"/>
    </location>
</feature>
<name>A0A8J3XZC5_9ACTN</name>
<gene>
    <name evidence="8" type="ORF">Pth03_58270</name>
</gene>
<sequence length="522" mass="54571">MSTMESASTAGRRGGGPDGEVQRLKSGSIGLFAVLFMAVANAAPITAMTGNVPIVVGFGNGAGVPAAYLFATVVLSIFSVGYTAMARHITATGAFYGFISHGLGQLWGLVSGLLATAAYIVFEASLIGIFASFAGSMLEGFFGLKISWIVYALIGIAIIAALGYFDISISGKVLGVFLVSEIVILTLLGLSVLIKGGGPDGLVPDVLNPVNAFRAVADDPAAGITGSAALGLFFAFWSWIGFETTAVYGEESKDPKKIVPRATMIAVIGLGVFYTVVSWLTVAGNGEAQSIAVSRGSTGNAFDLFYGLTQANLGGFAKDVYLVLAVTGSFACALAFHNAASRYIYAIGREGLTPGLRRTLGATHGVHKSPHVASMVQTAITFVVTLAFFILQKPTKSAPDVAYFHLYGLMAILGTAMILLVQTICSVAVIWYFHVRGEHPETRNWWRTLAAPAIGAAGMAYVVYLLVSNLKFAAGAAADSPVYTAIPYVVGAIVVAGLVIGLTLRARDRTRYEAIGRTVLED</sequence>
<feature type="transmembrane region" description="Helical" evidence="7">
    <location>
        <begin position="29"/>
        <end position="47"/>
    </location>
</feature>
<organism evidence="8 9">
    <name type="scientific">Planotetraspora thailandica</name>
    <dbReference type="NCBI Taxonomy" id="487172"/>
    <lineage>
        <taxon>Bacteria</taxon>
        <taxon>Bacillati</taxon>
        <taxon>Actinomycetota</taxon>
        <taxon>Actinomycetes</taxon>
        <taxon>Streptosporangiales</taxon>
        <taxon>Streptosporangiaceae</taxon>
        <taxon>Planotetraspora</taxon>
    </lineage>
</organism>
<feature type="transmembrane region" description="Helical" evidence="7">
    <location>
        <begin position="174"/>
        <end position="194"/>
    </location>
</feature>
<evidence type="ECO:0000256" key="3">
    <source>
        <dbReference type="ARBA" id="ARBA00022692"/>
    </source>
</evidence>
<evidence type="ECO:0000313" key="8">
    <source>
        <dbReference type="EMBL" id="GII57438.1"/>
    </source>
</evidence>
<feature type="transmembrane region" description="Helical" evidence="7">
    <location>
        <begin position="372"/>
        <end position="391"/>
    </location>
</feature>
<dbReference type="Gene3D" id="1.20.1740.10">
    <property type="entry name" value="Amino acid/polyamine transporter I"/>
    <property type="match status" value="1"/>
</dbReference>
<feature type="transmembrane region" description="Helical" evidence="7">
    <location>
        <begin position="320"/>
        <end position="340"/>
    </location>
</feature>
<evidence type="ECO:0000256" key="2">
    <source>
        <dbReference type="ARBA" id="ARBA00022475"/>
    </source>
</evidence>
<feature type="region of interest" description="Disordered" evidence="6">
    <location>
        <begin position="1"/>
        <end position="20"/>
    </location>
</feature>
<evidence type="ECO:0000256" key="5">
    <source>
        <dbReference type="ARBA" id="ARBA00023136"/>
    </source>
</evidence>
<comment type="caution">
    <text evidence="8">The sequence shown here is derived from an EMBL/GenBank/DDBJ whole genome shotgun (WGS) entry which is preliminary data.</text>
</comment>
<keyword evidence="3 7" id="KW-0812">Transmembrane</keyword>
<feature type="transmembrane region" description="Helical" evidence="7">
    <location>
        <begin position="67"/>
        <end position="85"/>
    </location>
</feature>
<dbReference type="AlphaFoldDB" id="A0A8J3XZC5"/>
<dbReference type="PANTHER" id="PTHR42770">
    <property type="entry name" value="AMINO ACID TRANSPORTER-RELATED"/>
    <property type="match status" value="1"/>
</dbReference>
<feature type="transmembrane region" description="Helical" evidence="7">
    <location>
        <begin position="445"/>
        <end position="465"/>
    </location>
</feature>
<feature type="transmembrane region" description="Helical" evidence="7">
    <location>
        <begin position="106"/>
        <end position="134"/>
    </location>
</feature>
<evidence type="ECO:0000256" key="6">
    <source>
        <dbReference type="SAM" id="MobiDB-lite"/>
    </source>
</evidence>
<dbReference type="Pfam" id="PF13520">
    <property type="entry name" value="AA_permease_2"/>
    <property type="match status" value="1"/>
</dbReference>
<evidence type="ECO:0000256" key="7">
    <source>
        <dbReference type="SAM" id="Phobius"/>
    </source>
</evidence>
<dbReference type="PANTHER" id="PTHR42770:SF16">
    <property type="entry name" value="AMINO ACID PERMEASE"/>
    <property type="match status" value="1"/>
</dbReference>
<evidence type="ECO:0000256" key="1">
    <source>
        <dbReference type="ARBA" id="ARBA00004651"/>
    </source>
</evidence>
<dbReference type="GO" id="GO:0005886">
    <property type="term" value="C:plasma membrane"/>
    <property type="evidence" value="ECO:0007669"/>
    <property type="project" value="UniProtKB-SubCell"/>
</dbReference>
<feature type="transmembrane region" description="Helical" evidence="7">
    <location>
        <begin position="403"/>
        <end position="433"/>
    </location>
</feature>
<evidence type="ECO:0000256" key="4">
    <source>
        <dbReference type="ARBA" id="ARBA00022989"/>
    </source>
</evidence>
<dbReference type="InterPro" id="IPR050367">
    <property type="entry name" value="APC_superfamily"/>
</dbReference>
<dbReference type="InterPro" id="IPR002293">
    <property type="entry name" value="AA/rel_permease1"/>
</dbReference>
<keyword evidence="9" id="KW-1185">Reference proteome</keyword>
<dbReference type="Proteomes" id="UP000605992">
    <property type="component" value="Unassembled WGS sequence"/>
</dbReference>
<protein>
    <submittedName>
        <fullName evidence="8">Amino acid permease</fullName>
    </submittedName>
</protein>
<keyword evidence="2" id="KW-1003">Cell membrane</keyword>
<keyword evidence="4 7" id="KW-1133">Transmembrane helix</keyword>
<keyword evidence="5 7" id="KW-0472">Membrane</keyword>
<dbReference type="PIRSF" id="PIRSF006060">
    <property type="entry name" value="AA_transporter"/>
    <property type="match status" value="1"/>
</dbReference>
<comment type="subcellular location">
    <subcellularLocation>
        <location evidence="1">Cell membrane</location>
        <topology evidence="1">Multi-pass membrane protein</topology>
    </subcellularLocation>
</comment>